<keyword evidence="3" id="KW-1185">Reference proteome</keyword>
<evidence type="ECO:0000313" key="3">
    <source>
        <dbReference type="Proteomes" id="UP001500909"/>
    </source>
</evidence>
<dbReference type="Proteomes" id="UP001500909">
    <property type="component" value="Unassembled WGS sequence"/>
</dbReference>
<feature type="region of interest" description="Disordered" evidence="1">
    <location>
        <begin position="17"/>
        <end position="45"/>
    </location>
</feature>
<proteinExistence type="predicted"/>
<sequence length="77" mass="8586">MLRRTYASVMLEAGQSMSSHHARRVPALKLGPPRPTRAVRNDLGNEGPVSAELVRLYADYLHGEYGDLDSDYVFVNP</sequence>
<reference evidence="3" key="1">
    <citation type="journal article" date="2019" name="Int. J. Syst. Evol. Microbiol.">
        <title>The Global Catalogue of Microorganisms (GCM) 10K type strain sequencing project: providing services to taxonomists for standard genome sequencing and annotation.</title>
        <authorList>
            <consortium name="The Broad Institute Genomics Platform"/>
            <consortium name="The Broad Institute Genome Sequencing Center for Infectious Disease"/>
            <person name="Wu L."/>
            <person name="Ma J."/>
        </authorList>
    </citation>
    <scope>NUCLEOTIDE SEQUENCE [LARGE SCALE GENOMIC DNA]</scope>
    <source>
        <strain evidence="3">JCM 4805</strain>
    </source>
</reference>
<organism evidence="2 3">
    <name type="scientific">Streptomyces olivaceiscleroticus</name>
    <dbReference type="NCBI Taxonomy" id="68245"/>
    <lineage>
        <taxon>Bacteria</taxon>
        <taxon>Bacillati</taxon>
        <taxon>Actinomycetota</taxon>
        <taxon>Actinomycetes</taxon>
        <taxon>Kitasatosporales</taxon>
        <taxon>Streptomycetaceae</taxon>
        <taxon>Streptomyces</taxon>
    </lineage>
</organism>
<accession>A0ABP3J4W5</accession>
<comment type="caution">
    <text evidence="2">The sequence shown here is derived from an EMBL/GenBank/DDBJ whole genome shotgun (WGS) entry which is preliminary data.</text>
</comment>
<dbReference type="RefSeq" id="WP_346092351.1">
    <property type="nucleotide sequence ID" value="NZ_BAAABY010000002.1"/>
</dbReference>
<protein>
    <submittedName>
        <fullName evidence="2">Uncharacterized protein</fullName>
    </submittedName>
</protein>
<evidence type="ECO:0000313" key="2">
    <source>
        <dbReference type="EMBL" id="GAA0442085.1"/>
    </source>
</evidence>
<evidence type="ECO:0000256" key="1">
    <source>
        <dbReference type="SAM" id="MobiDB-lite"/>
    </source>
</evidence>
<dbReference type="EMBL" id="BAAABY010000002">
    <property type="protein sequence ID" value="GAA0442085.1"/>
    <property type="molecule type" value="Genomic_DNA"/>
</dbReference>
<name>A0ABP3J4W5_9ACTN</name>
<gene>
    <name evidence="2" type="ORF">GCM10010361_02560</name>
</gene>